<dbReference type="PANTHER" id="PTHR43682">
    <property type="entry name" value="LACTATE UTILIZATION PROTEIN C"/>
    <property type="match status" value="1"/>
</dbReference>
<gene>
    <name evidence="2" type="ORF">C0039_06935</name>
</gene>
<organism evidence="2 3">
    <name type="scientific">Pseudohalioglobus lutimaris</name>
    <dbReference type="NCBI Taxonomy" id="1737061"/>
    <lineage>
        <taxon>Bacteria</taxon>
        <taxon>Pseudomonadati</taxon>
        <taxon>Pseudomonadota</taxon>
        <taxon>Gammaproteobacteria</taxon>
        <taxon>Cellvibrionales</taxon>
        <taxon>Halieaceae</taxon>
        <taxon>Pseudohalioglobus</taxon>
    </lineage>
</organism>
<keyword evidence="3" id="KW-1185">Reference proteome</keyword>
<dbReference type="Gene3D" id="3.40.50.10420">
    <property type="entry name" value="NagB/RpiA/CoA transferase-like"/>
    <property type="match status" value="1"/>
</dbReference>
<accession>A0A2N5X5H7</accession>
<dbReference type="RefSeq" id="WP_101517655.1">
    <property type="nucleotide sequence ID" value="NZ_PKUS01000005.1"/>
</dbReference>
<feature type="domain" description="LUD" evidence="1">
    <location>
        <begin position="117"/>
        <end position="215"/>
    </location>
</feature>
<dbReference type="InterPro" id="IPR037171">
    <property type="entry name" value="NagB/RpiA_transferase-like"/>
</dbReference>
<dbReference type="PANTHER" id="PTHR43682:SF1">
    <property type="entry name" value="LACTATE UTILIZATION PROTEIN C"/>
    <property type="match status" value="1"/>
</dbReference>
<evidence type="ECO:0000313" key="3">
    <source>
        <dbReference type="Proteomes" id="UP000235005"/>
    </source>
</evidence>
<dbReference type="InterPro" id="IPR024185">
    <property type="entry name" value="FTHF_cligase-like_sf"/>
</dbReference>
<protein>
    <recommendedName>
        <fullName evidence="1">LUD domain-containing protein</fullName>
    </recommendedName>
</protein>
<comment type="caution">
    <text evidence="2">The sequence shown here is derived from an EMBL/GenBank/DDBJ whole genome shotgun (WGS) entry which is preliminary data.</text>
</comment>
<dbReference type="InterPro" id="IPR003741">
    <property type="entry name" value="LUD_dom"/>
</dbReference>
<evidence type="ECO:0000313" key="2">
    <source>
        <dbReference type="EMBL" id="PLW69734.1"/>
    </source>
</evidence>
<proteinExistence type="predicted"/>
<dbReference type="AlphaFoldDB" id="A0A2N5X5H7"/>
<dbReference type="SUPFAM" id="SSF100950">
    <property type="entry name" value="NagB/RpiA/CoA transferase-like"/>
    <property type="match status" value="1"/>
</dbReference>
<name>A0A2N5X5H7_9GAMM</name>
<dbReference type="EMBL" id="PKUS01000005">
    <property type="protein sequence ID" value="PLW69734.1"/>
    <property type="molecule type" value="Genomic_DNA"/>
</dbReference>
<dbReference type="Pfam" id="PF02589">
    <property type="entry name" value="LUD_dom"/>
    <property type="match status" value="1"/>
</dbReference>
<evidence type="ECO:0000259" key="1">
    <source>
        <dbReference type="Pfam" id="PF02589"/>
    </source>
</evidence>
<reference evidence="2 3" key="1">
    <citation type="submission" date="2018-01" db="EMBL/GenBank/DDBJ databases">
        <title>The draft genome sequence of Halioglobus lutimaris HF004.</title>
        <authorList>
            <person name="Du Z.-J."/>
            <person name="Shi M.-J."/>
        </authorList>
    </citation>
    <scope>NUCLEOTIDE SEQUENCE [LARGE SCALE GENOMIC DNA]</scope>
    <source>
        <strain evidence="2 3">HF004</strain>
    </source>
</reference>
<sequence>MNDDSRSRIMSKVRGSCAGNEAAVIDQAREALGSAPSAALPHTDTCIAFMTNVLRNQGTLDVAPDRSAAVKMIAQYVYQHYRSHRLVAGNDPRLAAMPWRDGGVLPRFGELEAGEQIALSYAQWGVAETGATVFLSGKHNPSRNNFLPEHHVVLVDADSLLPDLETLWQRVNASMAQGDRPRGINCVAGPSSTGDIEGQIVYGAHGPRAWHVVLLGEVSAEQSDTARALHAGE</sequence>
<dbReference type="OrthoDB" id="9794157at2"/>
<dbReference type="Proteomes" id="UP000235005">
    <property type="component" value="Unassembled WGS sequence"/>
</dbReference>